<dbReference type="InterPro" id="IPR036322">
    <property type="entry name" value="WD40_repeat_dom_sf"/>
</dbReference>
<dbReference type="Pfam" id="PF21719">
    <property type="entry name" value="MIOS_a-sol"/>
    <property type="match status" value="1"/>
</dbReference>
<dbReference type="GO" id="GO:0005737">
    <property type="term" value="C:cytoplasm"/>
    <property type="evidence" value="ECO:0007669"/>
    <property type="project" value="TreeGrafter"/>
</dbReference>
<dbReference type="Pfam" id="PF21720">
    <property type="entry name" value="MIOS_WD40"/>
    <property type="match status" value="1"/>
</dbReference>
<feature type="domain" description="GATOR2 complex protein MIO zinc-ribbon like" evidence="4">
    <location>
        <begin position="721"/>
        <end position="841"/>
    </location>
</feature>
<evidence type="ECO:0000256" key="3">
    <source>
        <dbReference type="ARBA" id="ARBA00022737"/>
    </source>
</evidence>
<dbReference type="Pfam" id="PF17034">
    <property type="entry name" value="zinc_ribbon_16"/>
    <property type="match status" value="1"/>
</dbReference>
<comment type="similarity">
    <text evidence="1">Belongs to the WD repeat mio family.</text>
</comment>
<dbReference type="InterPro" id="IPR031488">
    <property type="entry name" value="Zn_ribbon_mio"/>
</dbReference>
<dbReference type="PANTHER" id="PTHR16453:SF9">
    <property type="entry name" value="GATOR COMPLEX PROTEIN MIOS"/>
    <property type="match status" value="1"/>
</dbReference>
<dbReference type="OrthoDB" id="341486at2759"/>
<dbReference type="CDD" id="cd16691">
    <property type="entry name" value="mRING-H2-C3H3C2_Mio"/>
    <property type="match status" value="1"/>
</dbReference>
<evidence type="ECO:0000313" key="6">
    <source>
        <dbReference type="EMBL" id="CDW26562.1"/>
    </source>
</evidence>
<keyword evidence="3" id="KW-0677">Repeat</keyword>
<dbReference type="InterPro" id="IPR037593">
    <property type="entry name" value="MIOS/Sea4"/>
</dbReference>
<dbReference type="GO" id="GO:0034198">
    <property type="term" value="P:cellular response to amino acid starvation"/>
    <property type="evidence" value="ECO:0007669"/>
    <property type="project" value="TreeGrafter"/>
</dbReference>
<reference evidence="6" key="1">
    <citation type="submission" date="2014-05" db="EMBL/GenBank/DDBJ databases">
        <authorList>
            <person name="Chronopoulou M."/>
        </authorList>
    </citation>
    <scope>NUCLEOTIDE SEQUENCE</scope>
    <source>
        <tissue evidence="6">Whole organism</tissue>
    </source>
</reference>
<organism evidence="6">
    <name type="scientific">Lepeophtheirus salmonis</name>
    <name type="common">Salmon louse</name>
    <name type="synonym">Caligus salmonis</name>
    <dbReference type="NCBI Taxonomy" id="72036"/>
    <lineage>
        <taxon>Eukaryota</taxon>
        <taxon>Metazoa</taxon>
        <taxon>Ecdysozoa</taxon>
        <taxon>Arthropoda</taxon>
        <taxon>Crustacea</taxon>
        <taxon>Multicrustacea</taxon>
        <taxon>Hexanauplia</taxon>
        <taxon>Copepoda</taxon>
        <taxon>Siphonostomatoida</taxon>
        <taxon>Caligidae</taxon>
        <taxon>Lepeophtheirus</taxon>
    </lineage>
</organism>
<evidence type="ECO:0000256" key="1">
    <source>
        <dbReference type="ARBA" id="ARBA00009713"/>
    </source>
</evidence>
<protein>
    <submittedName>
        <fullName evidence="6">WD repeatcontaining protein mioBlike [Nasonia vitripennis]</fullName>
    </submittedName>
</protein>
<evidence type="ECO:0000259" key="5">
    <source>
        <dbReference type="Pfam" id="PF21719"/>
    </source>
</evidence>
<accession>A0A0K2TLN7</accession>
<evidence type="ECO:0000259" key="4">
    <source>
        <dbReference type="Pfam" id="PF17034"/>
    </source>
</evidence>
<name>A0A0K2TLN7_LEPSM</name>
<sequence length="861" mass="96027">MSYVDVAWIPGSEDRLLTWGSSIKLYRISDDEGCDLRSELEGEIPQPPHYMKCLAPLRAANGEARAVTGGANGRISLLSFDSRSGSVREFGKPASSRAVLGLSWNGNSLLAAAFEKNRNEPALKIFDASPFLASHNHPLGQEHVRSPLGIEYGETCSSLCWINTFGGETLVYGSSGKYLRLIDIRQDSSRGARASTSTRAVYGVTVDPFLDCRIASHVDNQVVIWDTRNFDKPIITHSQNRKITKISWSPTRMGLLCSITDNADSLLLHDIQSWAVIMEDGEPAVTERKLLLEPSVDSQVFTSFVWHPASENTLISTTNKGILKRNIVPERISPSWGARHSLCWPQGGVLRMYDASSELFSEIEDISHVMQVRASQGYGPQLEENMKILSTDAALSTAWKWILTTKQLLENDKDLKVEFPSNSPPGVRTVLKILVPQESSASDTLSEQRSWHGINLLKPRRFYRSTSREKAIKIAGWSSGAGYDNSELISFLESLEKNGEYTRAAAIALFSLDLRLSLTILQRGASICQSEDKEKATSMRMVSMALSGYTEDKSGLWHEMVPGTNTLVGDPYLQILFTFLMYSQEDYKAILDSDLQLGDKVAFACGYLSDTHLTEYIESNWNQLKEKGNLLGLILCGMRSVESVELLQRYLDITGDIQTVSWMTSKGLFSELILDNPRPQIWINCFRNLLNMWNLWSVRAEFDISVNEILKKPLQQVYVSCNFCGRCIGQHVKTGMPRPLAFVQKQSQLQPFKSNGWLQACSSCRKPLPRCSVCLINMGTMSGLNIHAAPPSRDKPKKISPFKNFFSWCQTCRHGGHALHILDWFKDHAECPVSGCSCKCSVLDGGLLSSNKESENAIELV</sequence>
<feature type="domain" description="MIOS-like alpha-solenoid" evidence="5">
    <location>
        <begin position="370"/>
        <end position="607"/>
    </location>
</feature>
<evidence type="ECO:0000256" key="2">
    <source>
        <dbReference type="ARBA" id="ARBA00022574"/>
    </source>
</evidence>
<keyword evidence="2" id="KW-0853">WD repeat</keyword>
<dbReference type="PANTHER" id="PTHR16453">
    <property type="entry name" value="WD40 DOMAIN-CONTAINING PROTEIN MIO FAMILY MEMBER"/>
    <property type="match status" value="1"/>
</dbReference>
<dbReference type="EMBL" id="HACA01009201">
    <property type="protein sequence ID" value="CDW26562.1"/>
    <property type="molecule type" value="Transcribed_RNA"/>
</dbReference>
<dbReference type="InterPro" id="IPR049092">
    <property type="entry name" value="MIOS_a-sol"/>
</dbReference>
<dbReference type="GO" id="GO:1904263">
    <property type="term" value="P:positive regulation of TORC1 signaling"/>
    <property type="evidence" value="ECO:0007669"/>
    <property type="project" value="TreeGrafter"/>
</dbReference>
<proteinExistence type="inferred from homology"/>
<dbReference type="AlphaFoldDB" id="A0A0K2TLN7"/>
<dbReference type="SUPFAM" id="SSF50978">
    <property type="entry name" value="WD40 repeat-like"/>
    <property type="match status" value="1"/>
</dbReference>
<dbReference type="Gene3D" id="2.130.10.10">
    <property type="entry name" value="YVTN repeat-like/Quinoprotein amine dehydrogenase"/>
    <property type="match status" value="1"/>
</dbReference>
<dbReference type="InterPro" id="IPR015943">
    <property type="entry name" value="WD40/YVTN_repeat-like_dom_sf"/>
</dbReference>